<evidence type="ECO:0000313" key="2">
    <source>
        <dbReference type="EMBL" id="MFC7060506.1"/>
    </source>
</evidence>
<feature type="transmembrane region" description="Helical" evidence="1">
    <location>
        <begin position="21"/>
        <end position="41"/>
    </location>
</feature>
<keyword evidence="1" id="KW-1133">Transmembrane helix</keyword>
<keyword evidence="1" id="KW-0812">Transmembrane</keyword>
<accession>A0ABW2EHY5</accession>
<name>A0ABW2EHY5_9BACI</name>
<dbReference type="Proteomes" id="UP001596410">
    <property type="component" value="Unassembled WGS sequence"/>
</dbReference>
<keyword evidence="3" id="KW-1185">Reference proteome</keyword>
<dbReference type="RefSeq" id="WP_390216898.1">
    <property type="nucleotide sequence ID" value="NZ_JBHSZV010000004.1"/>
</dbReference>
<keyword evidence="1" id="KW-0472">Membrane</keyword>
<sequence>MLFIAEVRSQSSGGNLLKKKNWILFTFLLLFSLSWGVYYWFGIVM</sequence>
<dbReference type="EMBL" id="JBHSZV010000004">
    <property type="protein sequence ID" value="MFC7060506.1"/>
    <property type="molecule type" value="Genomic_DNA"/>
</dbReference>
<reference evidence="3" key="1">
    <citation type="journal article" date="2019" name="Int. J. Syst. Evol. Microbiol.">
        <title>The Global Catalogue of Microorganisms (GCM) 10K type strain sequencing project: providing services to taxonomists for standard genome sequencing and annotation.</title>
        <authorList>
            <consortium name="The Broad Institute Genomics Platform"/>
            <consortium name="The Broad Institute Genome Sequencing Center for Infectious Disease"/>
            <person name="Wu L."/>
            <person name="Ma J."/>
        </authorList>
    </citation>
    <scope>NUCLEOTIDE SEQUENCE [LARGE SCALE GENOMIC DNA]</scope>
    <source>
        <strain evidence="3">CGMCC 4.1621</strain>
    </source>
</reference>
<evidence type="ECO:0000256" key="1">
    <source>
        <dbReference type="SAM" id="Phobius"/>
    </source>
</evidence>
<organism evidence="2 3">
    <name type="scientific">Halobacillus seohaensis</name>
    <dbReference type="NCBI Taxonomy" id="447421"/>
    <lineage>
        <taxon>Bacteria</taxon>
        <taxon>Bacillati</taxon>
        <taxon>Bacillota</taxon>
        <taxon>Bacilli</taxon>
        <taxon>Bacillales</taxon>
        <taxon>Bacillaceae</taxon>
        <taxon>Halobacillus</taxon>
    </lineage>
</organism>
<protein>
    <submittedName>
        <fullName evidence="2">Uncharacterized protein</fullName>
    </submittedName>
</protein>
<comment type="caution">
    <text evidence="2">The sequence shown here is derived from an EMBL/GenBank/DDBJ whole genome shotgun (WGS) entry which is preliminary data.</text>
</comment>
<gene>
    <name evidence="2" type="ORF">ACFQIC_01295</name>
</gene>
<evidence type="ECO:0000313" key="3">
    <source>
        <dbReference type="Proteomes" id="UP001596410"/>
    </source>
</evidence>
<proteinExistence type="predicted"/>